<dbReference type="EMBL" id="AMEP01000079">
    <property type="protein sequence ID" value="EKY01031.1"/>
    <property type="molecule type" value="Genomic_DNA"/>
</dbReference>
<reference evidence="1 2" key="1">
    <citation type="submission" date="2012-05" db="EMBL/GenBank/DDBJ databases">
        <authorList>
            <person name="Weinstock G."/>
            <person name="Sodergren E."/>
            <person name="Lobos E.A."/>
            <person name="Fulton L."/>
            <person name="Fulton R."/>
            <person name="Courtney L."/>
            <person name="Fronick C."/>
            <person name="O'Laughlin M."/>
            <person name="Godfrey J."/>
            <person name="Wilson R.M."/>
            <person name="Miner T."/>
            <person name="Farmer C."/>
            <person name="Delehaunty K."/>
            <person name="Cordes M."/>
            <person name="Minx P."/>
            <person name="Tomlinson C."/>
            <person name="Chen J."/>
            <person name="Wollam A."/>
            <person name="Pepin K.H."/>
            <person name="Bhonagiri V."/>
            <person name="Zhang X."/>
            <person name="Suruliraj S."/>
            <person name="Warren W."/>
            <person name="Mitreva M."/>
            <person name="Mardis E.R."/>
            <person name="Wilson R.K."/>
        </authorList>
    </citation>
    <scope>NUCLEOTIDE SEQUENCE [LARGE SCALE GENOMIC DNA]</scope>
    <source>
        <strain evidence="1 2">F0055</strain>
    </source>
</reference>
<dbReference type="AlphaFoldDB" id="L1NCH8"/>
<organism evidence="1 2">
    <name type="scientific">Hoylesella saccharolytica F0055</name>
    <dbReference type="NCBI Taxonomy" id="1127699"/>
    <lineage>
        <taxon>Bacteria</taxon>
        <taxon>Pseudomonadati</taxon>
        <taxon>Bacteroidota</taxon>
        <taxon>Bacteroidia</taxon>
        <taxon>Bacteroidales</taxon>
        <taxon>Prevotellaceae</taxon>
        <taxon>Hoylesella</taxon>
    </lineage>
</organism>
<evidence type="ECO:0000313" key="1">
    <source>
        <dbReference type="EMBL" id="EKY01031.1"/>
    </source>
</evidence>
<accession>L1NCH8</accession>
<comment type="caution">
    <text evidence="1">The sequence shown here is derived from an EMBL/GenBank/DDBJ whole genome shotgun (WGS) entry which is preliminary data.</text>
</comment>
<proteinExistence type="predicted"/>
<gene>
    <name evidence="1" type="ORF">HMPREF9151_01141</name>
</gene>
<keyword evidence="2" id="KW-1185">Reference proteome</keyword>
<sequence length="49" mass="5618">MFPLNALKPCFSGCKNIGFTLQKMMFGMPKAMLLQLETYTFTFSTLIFD</sequence>
<dbReference type="HOGENOM" id="CLU_211025_0_0_10"/>
<protein>
    <submittedName>
        <fullName evidence="1">Uncharacterized protein</fullName>
    </submittedName>
</protein>
<name>L1NCH8_9BACT</name>
<dbReference type="Proteomes" id="UP000010433">
    <property type="component" value="Unassembled WGS sequence"/>
</dbReference>
<evidence type="ECO:0000313" key="2">
    <source>
        <dbReference type="Proteomes" id="UP000010433"/>
    </source>
</evidence>
<dbReference type="PATRIC" id="fig|1127699.3.peg.1051"/>